<reference evidence="1" key="1">
    <citation type="submission" date="2019-10" db="EMBL/GenBank/DDBJ databases">
        <title>Lactobacillus agilis SY111 Whole Genome Sequencing Project.</title>
        <authorList>
            <person name="Suzuki S."/>
            <person name="Endo A."/>
            <person name="Maeno S."/>
            <person name="Shiwa Y."/>
            <person name="Matsutani M."/>
            <person name="Kajikawa A."/>
        </authorList>
    </citation>
    <scope>NUCLEOTIDE SEQUENCE</scope>
    <source>
        <strain evidence="1">SY111</strain>
    </source>
</reference>
<dbReference type="RefSeq" id="WP_172586158.1">
    <property type="nucleotide sequence ID" value="NZ_BLAN01000086.1"/>
</dbReference>
<organism evidence="1">
    <name type="scientific">Ligilactobacillus agilis</name>
    <dbReference type="NCBI Taxonomy" id="1601"/>
    <lineage>
        <taxon>Bacteria</taxon>
        <taxon>Bacillati</taxon>
        <taxon>Bacillota</taxon>
        <taxon>Bacilli</taxon>
        <taxon>Lactobacillales</taxon>
        <taxon>Lactobacillaceae</taxon>
        <taxon>Ligilactobacillus</taxon>
    </lineage>
</organism>
<dbReference type="AlphaFoldDB" id="A0A6F9XTZ2"/>
<name>A0A6F9XTZ2_9LACO</name>
<comment type="caution">
    <text evidence="1">The sequence shown here is derived from an EMBL/GenBank/DDBJ whole genome shotgun (WGS) entry which is preliminary data.</text>
</comment>
<accession>A0A6F9XTZ2</accession>
<dbReference type="Proteomes" id="UP000494178">
    <property type="component" value="Unassembled WGS sequence"/>
</dbReference>
<gene>
    <name evidence="1" type="ORF">SY111_13850</name>
</gene>
<proteinExistence type="predicted"/>
<evidence type="ECO:0000313" key="1">
    <source>
        <dbReference type="EMBL" id="GET08761.1"/>
    </source>
</evidence>
<sequence>MGTINSNEYAFFEVENQMLLKASIIDLATLMGHTATEPISSHIFCLEFGFTQEEHDQILLRLNLLSDKKELSLEEVRKQLEQVIPKTSELSKDIFNGMLKIFLKQFDIPLKISDLECWEETNDF</sequence>
<protein>
    <submittedName>
        <fullName evidence="1">Uncharacterized protein</fullName>
    </submittedName>
</protein>
<dbReference type="EMBL" id="BLAN01000086">
    <property type="protein sequence ID" value="GET08761.1"/>
    <property type="molecule type" value="Genomic_DNA"/>
</dbReference>